<keyword evidence="6" id="KW-1185">Reference proteome</keyword>
<evidence type="ECO:0000256" key="1">
    <source>
        <dbReference type="ARBA" id="ARBA00023125"/>
    </source>
</evidence>
<evidence type="ECO:0000259" key="4">
    <source>
        <dbReference type="PROSITE" id="PS50977"/>
    </source>
</evidence>
<dbReference type="GO" id="GO:0003677">
    <property type="term" value="F:DNA binding"/>
    <property type="evidence" value="ECO:0007669"/>
    <property type="project" value="UniProtKB-UniRule"/>
</dbReference>
<gene>
    <name evidence="5" type="ORF">PAI11_06210</name>
</gene>
<dbReference type="InterPro" id="IPR041583">
    <property type="entry name" value="TetR_C_31"/>
</dbReference>
<reference evidence="5 6" key="1">
    <citation type="journal article" date="2013" name="Biodegradation">
        <title>Quantitative proteomic analysis of ibuprofen-degrading Patulibacter sp. strain I11.</title>
        <authorList>
            <person name="Almeida B."/>
            <person name="Kjeldal H."/>
            <person name="Lolas I."/>
            <person name="Knudsen A.D."/>
            <person name="Carvalho G."/>
            <person name="Nielsen K.L."/>
            <person name="Barreto Crespo M.T."/>
            <person name="Stensballe A."/>
            <person name="Nielsen J.L."/>
        </authorList>
    </citation>
    <scope>NUCLEOTIDE SEQUENCE [LARGE SCALE GENOMIC DNA]</scope>
    <source>
        <strain evidence="5 6">I11</strain>
    </source>
</reference>
<dbReference type="InterPro" id="IPR009057">
    <property type="entry name" value="Homeodomain-like_sf"/>
</dbReference>
<evidence type="ECO:0000256" key="2">
    <source>
        <dbReference type="PROSITE-ProRule" id="PRU00335"/>
    </source>
</evidence>
<feature type="domain" description="HTH tetR-type" evidence="4">
    <location>
        <begin position="20"/>
        <end position="80"/>
    </location>
</feature>
<sequence>MVKKSASAAAPGVRRQARGEQRREQLLRAALRIVASEGTAGVTQRRVAREADVPASLPTYYFASIDELLEEALRLFARERVAMLRAAADAFGSATTSARQIPELLASALVDGASDAETAQIELYLEAGRRPALREAVIACLDAYRQVAEAALRTAGAHRPEEGAITFVALMDGLGVTKASGVLAGHSRDEQVAMLATMIRDVFIPYALDDAERDAWDARLGVSRRGPALRPPAAG</sequence>
<dbReference type="InterPro" id="IPR001647">
    <property type="entry name" value="HTH_TetR"/>
</dbReference>
<protein>
    <submittedName>
        <fullName evidence="5">Transcriptional regulator TetR family</fullName>
    </submittedName>
</protein>
<dbReference type="Proteomes" id="UP000005143">
    <property type="component" value="Unassembled WGS sequence"/>
</dbReference>
<proteinExistence type="predicted"/>
<dbReference type="RefSeq" id="WP_007570760.1">
    <property type="nucleotide sequence ID" value="NZ_AGUD01000021.1"/>
</dbReference>
<dbReference type="InterPro" id="IPR036271">
    <property type="entry name" value="Tet_transcr_reg_TetR-rel_C_sf"/>
</dbReference>
<dbReference type="SUPFAM" id="SSF48498">
    <property type="entry name" value="Tetracyclin repressor-like, C-terminal domain"/>
    <property type="match status" value="1"/>
</dbReference>
<feature type="DNA-binding region" description="H-T-H motif" evidence="2">
    <location>
        <begin position="43"/>
        <end position="62"/>
    </location>
</feature>
<dbReference type="Pfam" id="PF17940">
    <property type="entry name" value="TetR_C_31"/>
    <property type="match status" value="1"/>
</dbReference>
<evidence type="ECO:0000256" key="3">
    <source>
        <dbReference type="SAM" id="MobiDB-lite"/>
    </source>
</evidence>
<evidence type="ECO:0000313" key="5">
    <source>
        <dbReference type="EMBL" id="EHN12478.1"/>
    </source>
</evidence>
<dbReference type="Pfam" id="PF00440">
    <property type="entry name" value="TetR_N"/>
    <property type="match status" value="1"/>
</dbReference>
<dbReference type="OrthoDB" id="6929199at2"/>
<dbReference type="Gene3D" id="1.10.357.10">
    <property type="entry name" value="Tetracycline Repressor, domain 2"/>
    <property type="match status" value="1"/>
</dbReference>
<dbReference type="PROSITE" id="PS50977">
    <property type="entry name" value="HTH_TETR_2"/>
    <property type="match status" value="1"/>
</dbReference>
<dbReference type="EMBL" id="AGUD01000021">
    <property type="protein sequence ID" value="EHN12478.1"/>
    <property type="molecule type" value="Genomic_DNA"/>
</dbReference>
<comment type="caution">
    <text evidence="5">The sequence shown here is derived from an EMBL/GenBank/DDBJ whole genome shotgun (WGS) entry which is preliminary data.</text>
</comment>
<keyword evidence="1 2" id="KW-0238">DNA-binding</keyword>
<name>H0E1F9_9ACTN</name>
<dbReference type="AlphaFoldDB" id="H0E1F9"/>
<organism evidence="5 6">
    <name type="scientific">Patulibacter medicamentivorans</name>
    <dbReference type="NCBI Taxonomy" id="1097667"/>
    <lineage>
        <taxon>Bacteria</taxon>
        <taxon>Bacillati</taxon>
        <taxon>Actinomycetota</taxon>
        <taxon>Thermoleophilia</taxon>
        <taxon>Solirubrobacterales</taxon>
        <taxon>Patulibacteraceae</taxon>
        <taxon>Patulibacter</taxon>
    </lineage>
</organism>
<evidence type="ECO:0000313" key="6">
    <source>
        <dbReference type="Proteomes" id="UP000005143"/>
    </source>
</evidence>
<accession>H0E1F9</accession>
<dbReference type="SUPFAM" id="SSF46689">
    <property type="entry name" value="Homeodomain-like"/>
    <property type="match status" value="1"/>
</dbReference>
<feature type="region of interest" description="Disordered" evidence="3">
    <location>
        <begin position="1"/>
        <end position="21"/>
    </location>
</feature>